<dbReference type="Pfam" id="PF13360">
    <property type="entry name" value="PQQ_2"/>
    <property type="match status" value="1"/>
</dbReference>
<dbReference type="InterPro" id="IPR011047">
    <property type="entry name" value="Quinoprotein_ADH-like_sf"/>
</dbReference>
<protein>
    <recommendedName>
        <fullName evidence="4">Outer membrane protein assembly factor BamB</fullName>
    </recommendedName>
</protein>
<comment type="subcellular location">
    <subcellularLocation>
        <location evidence="4">Cell outer membrane</location>
    </subcellularLocation>
</comment>
<keyword evidence="7" id="KW-1185">Reference proteome</keyword>
<comment type="subunit">
    <text evidence="4">Part of the Bam complex.</text>
</comment>
<dbReference type="HOGENOM" id="CLU_027480_0_1_4"/>
<evidence type="ECO:0000256" key="4">
    <source>
        <dbReference type="HAMAP-Rule" id="MF_00923"/>
    </source>
</evidence>
<evidence type="ECO:0000256" key="3">
    <source>
        <dbReference type="ARBA" id="ARBA00023237"/>
    </source>
</evidence>
<dbReference type="SUPFAM" id="SSF50998">
    <property type="entry name" value="Quinoprotein alcohol dehydrogenase-like"/>
    <property type="match status" value="1"/>
</dbReference>
<evidence type="ECO:0000259" key="5">
    <source>
        <dbReference type="Pfam" id="PF13360"/>
    </source>
</evidence>
<proteinExistence type="inferred from homology"/>
<dbReference type="STRING" id="395495.Lcho_2865"/>
<dbReference type="InterPro" id="IPR018391">
    <property type="entry name" value="PQQ_b-propeller_rpt"/>
</dbReference>
<reference evidence="6 7" key="1">
    <citation type="submission" date="2008-03" db="EMBL/GenBank/DDBJ databases">
        <title>Complete sequence of Leptothrix cholodnii SP-6.</title>
        <authorList>
            <consortium name="US DOE Joint Genome Institute"/>
            <person name="Copeland A."/>
            <person name="Lucas S."/>
            <person name="Lapidus A."/>
            <person name="Glavina del Rio T."/>
            <person name="Dalin E."/>
            <person name="Tice H."/>
            <person name="Bruce D."/>
            <person name="Goodwin L."/>
            <person name="Pitluck S."/>
            <person name="Chertkov O."/>
            <person name="Brettin T."/>
            <person name="Detter J.C."/>
            <person name="Han C."/>
            <person name="Kuske C.R."/>
            <person name="Schmutz J."/>
            <person name="Larimer F."/>
            <person name="Land M."/>
            <person name="Hauser L."/>
            <person name="Kyrpides N."/>
            <person name="Lykidis A."/>
            <person name="Emerson D."/>
            <person name="Richardson P."/>
        </authorList>
    </citation>
    <scope>NUCLEOTIDE SEQUENCE [LARGE SCALE GENOMIC DNA]</scope>
    <source>
        <strain evidence="7">ATCC 51168 / LMG 8142 / SP-6</strain>
    </source>
</reference>
<dbReference type="OrthoDB" id="5173551at2"/>
<keyword evidence="1 4" id="KW-0732">Signal</keyword>
<dbReference type="RefSeq" id="WP_012347884.1">
    <property type="nucleotide sequence ID" value="NC_010524.1"/>
</dbReference>
<dbReference type="InterPro" id="IPR017687">
    <property type="entry name" value="BamB"/>
</dbReference>
<dbReference type="AlphaFoldDB" id="B1XXL0"/>
<gene>
    <name evidence="4" type="primary">bamB</name>
    <name evidence="6" type="ordered locus">Lcho_2865</name>
</gene>
<dbReference type="SMART" id="SM00564">
    <property type="entry name" value="PQQ"/>
    <property type="match status" value="5"/>
</dbReference>
<organism evidence="6 7">
    <name type="scientific">Leptothrix cholodnii (strain ATCC 51168 / LMG 8142 / SP-6)</name>
    <name type="common">Leptothrix discophora (strain SP-6)</name>
    <dbReference type="NCBI Taxonomy" id="395495"/>
    <lineage>
        <taxon>Bacteria</taxon>
        <taxon>Pseudomonadati</taxon>
        <taxon>Pseudomonadota</taxon>
        <taxon>Betaproteobacteria</taxon>
        <taxon>Burkholderiales</taxon>
        <taxon>Sphaerotilaceae</taxon>
        <taxon>Leptothrix</taxon>
    </lineage>
</organism>
<accession>B1XXL0</accession>
<evidence type="ECO:0000313" key="6">
    <source>
        <dbReference type="EMBL" id="ACB35130.1"/>
    </source>
</evidence>
<dbReference type="GO" id="GO:0043165">
    <property type="term" value="P:Gram-negative-bacterium-type cell outer membrane assembly"/>
    <property type="evidence" value="ECO:0007669"/>
    <property type="project" value="UniProtKB-UniRule"/>
</dbReference>
<dbReference type="KEGG" id="lch:Lcho_2865"/>
<evidence type="ECO:0000256" key="1">
    <source>
        <dbReference type="ARBA" id="ARBA00022729"/>
    </source>
</evidence>
<dbReference type="HAMAP" id="MF_00923">
    <property type="entry name" value="OM_assembly_BamB"/>
    <property type="match status" value="1"/>
</dbReference>
<sequence>MSAHATARPQVGRSAPARRWVLAWAGLGLAALAACSSPSKPTPAPLEAVTAKIAGKQIWRQSLGEPVAALSVAVVGDRFVLASRDGVVLSYDVATGAERSRVALGVKLSAGVGSDGRYSAVVSDNNDLVLIDGAKERWRIRLSSRVVTAPLVAGERVFIQMVDRTIQAYDVLDARRLWSLARSGEPLALAQAGLLLPYKDTLLAGQGSRLVAIDPLTGSVRNEVGLPAQRGTNEVERLADLVGPAARVGDVVCARAFQSSVGCIQVERAVSVWTRTFGGYQGLAADADFVFAADGSDRISAWKRASGDIAWTSERLRNRGLSAPLVSGSTVVFGDFEGWLHFLSRDRGETLLRLPTDSSGIAAPLVRSGQTLLAVSRSGGVYAFRPQ</sequence>
<keyword evidence="6" id="KW-0449">Lipoprotein</keyword>
<dbReference type="Proteomes" id="UP000001693">
    <property type="component" value="Chromosome"/>
</dbReference>
<feature type="domain" description="Pyrrolo-quinoline quinone repeat" evidence="5">
    <location>
        <begin position="84"/>
        <end position="312"/>
    </location>
</feature>
<dbReference type="InterPro" id="IPR015943">
    <property type="entry name" value="WD40/YVTN_repeat-like_dom_sf"/>
</dbReference>
<keyword evidence="2 4" id="KW-0472">Membrane</keyword>
<evidence type="ECO:0000313" key="7">
    <source>
        <dbReference type="Proteomes" id="UP000001693"/>
    </source>
</evidence>
<dbReference type="PANTHER" id="PTHR34512">
    <property type="entry name" value="CELL SURFACE PROTEIN"/>
    <property type="match status" value="1"/>
</dbReference>
<name>B1XXL0_LEPCP</name>
<dbReference type="GO" id="GO:0009279">
    <property type="term" value="C:cell outer membrane"/>
    <property type="evidence" value="ECO:0007669"/>
    <property type="project" value="UniProtKB-SubCell"/>
</dbReference>
<dbReference type="PANTHER" id="PTHR34512:SF30">
    <property type="entry name" value="OUTER MEMBRANE PROTEIN ASSEMBLY FACTOR BAMB"/>
    <property type="match status" value="1"/>
</dbReference>
<comment type="function">
    <text evidence="4">Part of the outer membrane protein assembly complex, which is involved in assembly and insertion of beta-barrel proteins into the outer membrane.</text>
</comment>
<dbReference type="eggNOG" id="COG1520">
    <property type="taxonomic scope" value="Bacteria"/>
</dbReference>
<dbReference type="Gene3D" id="2.130.10.10">
    <property type="entry name" value="YVTN repeat-like/Quinoprotein amine dehydrogenase"/>
    <property type="match status" value="1"/>
</dbReference>
<evidence type="ECO:0000256" key="2">
    <source>
        <dbReference type="ARBA" id="ARBA00023136"/>
    </source>
</evidence>
<keyword evidence="3 4" id="KW-0998">Cell outer membrane</keyword>
<dbReference type="EMBL" id="CP001013">
    <property type="protein sequence ID" value="ACB35130.1"/>
    <property type="molecule type" value="Genomic_DNA"/>
</dbReference>
<dbReference type="InterPro" id="IPR002372">
    <property type="entry name" value="PQQ_rpt_dom"/>
</dbReference>
<comment type="similarity">
    <text evidence="4">Belongs to the BamB family.</text>
</comment>
<dbReference type="GO" id="GO:0051205">
    <property type="term" value="P:protein insertion into membrane"/>
    <property type="evidence" value="ECO:0007669"/>
    <property type="project" value="UniProtKB-UniRule"/>
</dbReference>